<dbReference type="CDD" id="cd03398">
    <property type="entry name" value="PAP2_haloperoxidase"/>
    <property type="match status" value="1"/>
</dbReference>
<dbReference type="RefSeq" id="WP_283432196.1">
    <property type="nucleotide sequence ID" value="NZ_FXUG01000004.1"/>
</dbReference>
<proteinExistence type="predicted"/>
<dbReference type="Gene3D" id="2.60.40.10">
    <property type="entry name" value="Immunoglobulins"/>
    <property type="match status" value="1"/>
</dbReference>
<comment type="caution">
    <text evidence="2">The sequence shown here is derived from an EMBL/GenBank/DDBJ whole genome shotgun (WGS) entry which is preliminary data.</text>
</comment>
<sequence length="606" mass="64031">MLAGDFQNPGNHFDVDDSGLVTAQDALFVINTLNRARSSFVEVETLSLPFDRYVDVNGDDQVTALDALRVINALNRYSGSSQLVFSIAPASDPNANGVVLDPTVVLQGQTSADAQVNATITALDVELNPVAGQSVTFTSMADRAGRFAIEPALFFGLNQVTVTATSPLGATTSATRQIVHGDLVADWNAATLNVVRDWTATSNDPYPDRIVPSIPPIVARNLAMIHVALFDAMNGVSGEFASYTDSALATPETSATAAATTAAHEVAMSLYPDPEDQAVWNATLSESLHSVPEGPAKERGIAYGQQIAAAVLHARANDGADGIVDYLYGDAPGDWNRTAPDFLPPLVPHWESVIPFAVEDITAYRADPPPSLTSAQYASAVDEVMRVGQLGSQERTAEQTEIAIFWVDGGGTATPPGHWNRIASNISLTRGESTLERARTMALLNLALADAGIAAWDTKYAYDLWRPIDAIRRADEDGNATTVADPTWLPLVRTPPFPTYTSGHSTFSGAGAAILTSLYGDDFAFASTSDGQSGLTQRPSALVTIRHFTSFHAAADEAGLSRIYGGIHFNFDHTSGIAAGNAIGSSVADNWLQRESGSGSGSNSSS</sequence>
<dbReference type="Gene3D" id="1.10.606.20">
    <property type="match status" value="1"/>
</dbReference>
<reference evidence="2 3" key="1">
    <citation type="submission" date="2017-05" db="EMBL/GenBank/DDBJ databases">
        <authorList>
            <person name="Varghese N."/>
            <person name="Submissions S."/>
        </authorList>
    </citation>
    <scope>NUCLEOTIDE SEQUENCE [LARGE SCALE GENOMIC DNA]</scope>
    <source>
        <strain evidence="2 3">DSM 25457</strain>
    </source>
</reference>
<dbReference type="Pfam" id="PF00404">
    <property type="entry name" value="Dockerin_1"/>
    <property type="match status" value="1"/>
</dbReference>
<dbReference type="InterPro" id="IPR000326">
    <property type="entry name" value="PAP2/HPO"/>
</dbReference>
<dbReference type="EMBL" id="FXUG01000004">
    <property type="protein sequence ID" value="SMP52665.1"/>
    <property type="molecule type" value="Genomic_DNA"/>
</dbReference>
<evidence type="ECO:0000313" key="3">
    <source>
        <dbReference type="Proteomes" id="UP001158067"/>
    </source>
</evidence>
<evidence type="ECO:0000313" key="2">
    <source>
        <dbReference type="EMBL" id="SMP52665.1"/>
    </source>
</evidence>
<organism evidence="2 3">
    <name type="scientific">Neorhodopirellula lusitana</name>
    <dbReference type="NCBI Taxonomy" id="445327"/>
    <lineage>
        <taxon>Bacteria</taxon>
        <taxon>Pseudomonadati</taxon>
        <taxon>Planctomycetota</taxon>
        <taxon>Planctomycetia</taxon>
        <taxon>Pirellulales</taxon>
        <taxon>Pirellulaceae</taxon>
        <taxon>Neorhodopirellula</taxon>
    </lineage>
</organism>
<evidence type="ECO:0000259" key="1">
    <source>
        <dbReference type="Pfam" id="PF01569"/>
    </source>
</evidence>
<dbReference type="Proteomes" id="UP001158067">
    <property type="component" value="Unassembled WGS sequence"/>
</dbReference>
<dbReference type="SUPFAM" id="SSF48317">
    <property type="entry name" value="Acid phosphatase/Vanadium-dependent haloperoxidase"/>
    <property type="match status" value="1"/>
</dbReference>
<accession>A0ABY1PY23</accession>
<dbReference type="PANTHER" id="PTHR34599">
    <property type="entry name" value="PEROXIDASE-RELATED"/>
    <property type="match status" value="1"/>
</dbReference>
<keyword evidence="3" id="KW-1185">Reference proteome</keyword>
<name>A0ABY1PY23_9BACT</name>
<gene>
    <name evidence="2" type="ORF">SAMN06265222_1042</name>
</gene>
<dbReference type="Pfam" id="PF01569">
    <property type="entry name" value="PAP2"/>
    <property type="match status" value="1"/>
</dbReference>
<dbReference type="InterPro" id="IPR013783">
    <property type="entry name" value="Ig-like_fold"/>
</dbReference>
<feature type="domain" description="Phosphatidic acid phosphatase type 2/haloperoxidase" evidence="1">
    <location>
        <begin position="444"/>
        <end position="584"/>
    </location>
</feature>
<dbReference type="InterPro" id="IPR036938">
    <property type="entry name" value="PAP2/HPO_sf"/>
</dbReference>
<protein>
    <submittedName>
        <fullName evidence="2">Dockerin type I repeat-containing protein</fullName>
    </submittedName>
</protein>
<dbReference type="InterPro" id="IPR002105">
    <property type="entry name" value="Dockerin_1_rpt"/>
</dbReference>
<dbReference type="PANTHER" id="PTHR34599:SF1">
    <property type="entry name" value="PHOSPHATIDIC ACID PHOSPHATASE TYPE 2_HALOPEROXIDASE DOMAIN-CONTAINING PROTEIN"/>
    <property type="match status" value="1"/>
</dbReference>
<dbReference type="InterPro" id="IPR052559">
    <property type="entry name" value="V-haloperoxidase"/>
</dbReference>